<dbReference type="RefSeq" id="WP_054962255.1">
    <property type="nucleotide sequence ID" value="NZ_LLEI02000064.1"/>
</dbReference>
<dbReference type="Pfam" id="PF13302">
    <property type="entry name" value="Acetyltransf_3"/>
    <property type="match status" value="1"/>
</dbReference>
<dbReference type="GO" id="GO:0016747">
    <property type="term" value="F:acyltransferase activity, transferring groups other than amino-acyl groups"/>
    <property type="evidence" value="ECO:0007669"/>
    <property type="project" value="InterPro"/>
</dbReference>
<dbReference type="SUPFAM" id="SSF55729">
    <property type="entry name" value="Acyl-CoA N-acyltransferases (Nat)"/>
    <property type="match status" value="1"/>
</dbReference>
<accession>A0A177XVK9</accession>
<evidence type="ECO:0000313" key="3">
    <source>
        <dbReference type="Proteomes" id="UP000078406"/>
    </source>
</evidence>
<organism evidence="2 3">
    <name type="scientific">Vibrio bivalvicida</name>
    <dbReference type="NCBI Taxonomy" id="1276888"/>
    <lineage>
        <taxon>Bacteria</taxon>
        <taxon>Pseudomonadati</taxon>
        <taxon>Pseudomonadota</taxon>
        <taxon>Gammaproteobacteria</taxon>
        <taxon>Vibrionales</taxon>
        <taxon>Vibrionaceae</taxon>
        <taxon>Vibrio</taxon>
        <taxon>Vibrio oreintalis group</taxon>
    </lineage>
</organism>
<dbReference type="InterPro" id="IPR051531">
    <property type="entry name" value="N-acetyltransferase"/>
</dbReference>
<dbReference type="InterPro" id="IPR000182">
    <property type="entry name" value="GNAT_dom"/>
</dbReference>
<dbReference type="PANTHER" id="PTHR43792:SF1">
    <property type="entry name" value="N-ACETYLTRANSFERASE DOMAIN-CONTAINING PROTEIN"/>
    <property type="match status" value="1"/>
</dbReference>
<dbReference type="Proteomes" id="UP000078406">
    <property type="component" value="Unassembled WGS sequence"/>
</dbReference>
<dbReference type="EMBL" id="LLEI02000064">
    <property type="protein sequence ID" value="OAJ92652.1"/>
    <property type="molecule type" value="Genomic_DNA"/>
</dbReference>
<name>A0A177XVK9_9VIBR</name>
<dbReference type="AlphaFoldDB" id="A0A177XVK9"/>
<protein>
    <submittedName>
        <fullName evidence="2">Acetyltransferase</fullName>
    </submittedName>
</protein>
<dbReference type="PANTHER" id="PTHR43792">
    <property type="entry name" value="GNAT FAMILY, PUTATIVE (AFU_ORTHOLOGUE AFUA_3G00765)-RELATED-RELATED"/>
    <property type="match status" value="1"/>
</dbReference>
<comment type="caution">
    <text evidence="2">The sequence shown here is derived from an EMBL/GenBank/DDBJ whole genome shotgun (WGS) entry which is preliminary data.</text>
</comment>
<sequence length="172" mass="19570">MRRLTSDRLTLRMAELTDALFIHELYNSEDFLRFVGDKNIRSESDARAYVDEKILGMHTEFGVCLLLVEVTESREKVGVCGLIKRPELEAYDIGYGFMPSSYGKGYGYEAGKAVIDYARETNKIEDLVAITTSDNQRSRALLSKLGFTYVKVQDTLSDKVDLLLYQLSLCRE</sequence>
<keyword evidence="2" id="KW-0808">Transferase</keyword>
<proteinExistence type="predicted"/>
<evidence type="ECO:0000313" key="2">
    <source>
        <dbReference type="EMBL" id="OAJ92652.1"/>
    </source>
</evidence>
<dbReference type="PROSITE" id="PS51186">
    <property type="entry name" value="GNAT"/>
    <property type="match status" value="1"/>
</dbReference>
<gene>
    <name evidence="2" type="ORF">APB76_18360</name>
</gene>
<dbReference type="InterPro" id="IPR016181">
    <property type="entry name" value="Acyl_CoA_acyltransferase"/>
</dbReference>
<feature type="domain" description="N-acetyltransferase" evidence="1">
    <location>
        <begin position="9"/>
        <end position="170"/>
    </location>
</feature>
<evidence type="ECO:0000259" key="1">
    <source>
        <dbReference type="PROSITE" id="PS51186"/>
    </source>
</evidence>
<dbReference type="Gene3D" id="3.40.630.30">
    <property type="match status" value="1"/>
</dbReference>
<reference evidence="2 3" key="1">
    <citation type="journal article" date="2016" name="Syst. Appl. Microbiol.">
        <title>Vibrio bivalvicida sp. nov., a novel larval pathogen for bivalve molluscs reared in a hatchery.</title>
        <authorList>
            <person name="Dubert J."/>
            <person name="Romalde J.L."/>
            <person name="Prado S."/>
            <person name="Barja J.L."/>
        </authorList>
    </citation>
    <scope>NUCLEOTIDE SEQUENCE [LARGE SCALE GENOMIC DNA]</scope>
    <source>
        <strain evidence="2 3">605</strain>
    </source>
</reference>